<evidence type="ECO:0000256" key="1">
    <source>
        <dbReference type="ARBA" id="ARBA00023242"/>
    </source>
</evidence>
<dbReference type="GO" id="GO:0032502">
    <property type="term" value="P:developmental process"/>
    <property type="evidence" value="ECO:0007669"/>
    <property type="project" value="InterPro"/>
</dbReference>
<dbReference type="PROSITE" id="PS51667">
    <property type="entry name" value="WRC"/>
    <property type="match status" value="1"/>
</dbReference>
<feature type="region of interest" description="Disordered" evidence="3">
    <location>
        <begin position="462"/>
        <end position="494"/>
    </location>
</feature>
<dbReference type="GO" id="GO:0005524">
    <property type="term" value="F:ATP binding"/>
    <property type="evidence" value="ECO:0007669"/>
    <property type="project" value="UniProtKB-UniRule"/>
</dbReference>
<proteinExistence type="inferred from homology"/>
<comment type="subcellular location">
    <subcellularLocation>
        <location evidence="2">Nucleus</location>
    </subcellularLocation>
</comment>
<feature type="region of interest" description="Disordered" evidence="3">
    <location>
        <begin position="616"/>
        <end position="642"/>
    </location>
</feature>
<feature type="compositionally biased region" description="Low complexity" evidence="3">
    <location>
        <begin position="521"/>
        <end position="535"/>
    </location>
</feature>
<evidence type="ECO:0000259" key="4">
    <source>
        <dbReference type="PROSITE" id="PS51667"/>
    </source>
</evidence>
<dbReference type="OrthoDB" id="1927209at2759"/>
<dbReference type="PANTHER" id="PTHR31602">
    <property type="entry name" value="GROWTH-REGULATING FACTOR 5"/>
    <property type="match status" value="1"/>
</dbReference>
<gene>
    <name evidence="5" type="ORF">CBR_g66728</name>
</gene>
<comment type="caution">
    <text evidence="5">The sequence shown here is derived from an EMBL/GenBank/DDBJ whole genome shotgun (WGS) entry which is preliminary data.</text>
</comment>
<keyword evidence="2" id="KW-0010">Activator</keyword>
<evidence type="ECO:0000256" key="2">
    <source>
        <dbReference type="RuleBase" id="RU367127"/>
    </source>
</evidence>
<dbReference type="EMBL" id="BFEA01000007">
    <property type="protein sequence ID" value="GBG59922.1"/>
    <property type="molecule type" value="Genomic_DNA"/>
</dbReference>
<dbReference type="Pfam" id="PF08879">
    <property type="entry name" value="WRC"/>
    <property type="match status" value="1"/>
</dbReference>
<protein>
    <recommendedName>
        <fullName evidence="2">Growth-regulating factor</fullName>
    </recommendedName>
</protein>
<feature type="compositionally biased region" description="Basic and acidic residues" evidence="3">
    <location>
        <begin position="436"/>
        <end position="447"/>
    </location>
</feature>
<dbReference type="InterPro" id="IPR014977">
    <property type="entry name" value="WRC_dom"/>
</dbReference>
<keyword evidence="1 2" id="KW-0539">Nucleus</keyword>
<dbReference type="Proteomes" id="UP000265515">
    <property type="component" value="Unassembled WGS sequence"/>
</dbReference>
<dbReference type="InterPro" id="IPR031137">
    <property type="entry name" value="GRF"/>
</dbReference>
<dbReference type="Gramene" id="GBG59922">
    <property type="protein sequence ID" value="GBG59922"/>
    <property type="gene ID" value="CBR_g66728"/>
</dbReference>
<comment type="domain">
    <text evidence="2">The QLQ domain and WRC domain may be involved in protein-protein interaction and DNA-binding, respectively.</text>
</comment>
<feature type="domain" description="WRC" evidence="4">
    <location>
        <begin position="66"/>
        <end position="110"/>
    </location>
</feature>
<evidence type="ECO:0000313" key="5">
    <source>
        <dbReference type="EMBL" id="GBG59922.1"/>
    </source>
</evidence>
<organism evidence="5 6">
    <name type="scientific">Chara braunii</name>
    <name type="common">Braun's stonewort</name>
    <dbReference type="NCBI Taxonomy" id="69332"/>
    <lineage>
        <taxon>Eukaryota</taxon>
        <taxon>Viridiplantae</taxon>
        <taxon>Streptophyta</taxon>
        <taxon>Charophyceae</taxon>
        <taxon>Charales</taxon>
        <taxon>Characeae</taxon>
        <taxon>Chara</taxon>
    </lineage>
</organism>
<reference evidence="5 6" key="1">
    <citation type="journal article" date="2018" name="Cell">
        <title>The Chara Genome: Secondary Complexity and Implications for Plant Terrestrialization.</title>
        <authorList>
            <person name="Nishiyama T."/>
            <person name="Sakayama H."/>
            <person name="Vries J.D."/>
            <person name="Buschmann H."/>
            <person name="Saint-Marcoux D."/>
            <person name="Ullrich K.K."/>
            <person name="Haas F.B."/>
            <person name="Vanderstraeten L."/>
            <person name="Becker D."/>
            <person name="Lang D."/>
            <person name="Vosolsobe S."/>
            <person name="Rombauts S."/>
            <person name="Wilhelmsson P.K.I."/>
            <person name="Janitza P."/>
            <person name="Kern R."/>
            <person name="Heyl A."/>
            <person name="Rumpler F."/>
            <person name="Villalobos L.I.A.C."/>
            <person name="Clay J.M."/>
            <person name="Skokan R."/>
            <person name="Toyoda A."/>
            <person name="Suzuki Y."/>
            <person name="Kagoshima H."/>
            <person name="Schijlen E."/>
            <person name="Tajeshwar N."/>
            <person name="Catarino B."/>
            <person name="Hetherington A.J."/>
            <person name="Saltykova A."/>
            <person name="Bonnot C."/>
            <person name="Breuninger H."/>
            <person name="Symeonidi A."/>
            <person name="Radhakrishnan G.V."/>
            <person name="Van Nieuwerburgh F."/>
            <person name="Deforce D."/>
            <person name="Chang C."/>
            <person name="Karol K.G."/>
            <person name="Hedrich R."/>
            <person name="Ulvskov P."/>
            <person name="Glockner G."/>
            <person name="Delwiche C.F."/>
            <person name="Petrasek J."/>
            <person name="Van de Peer Y."/>
            <person name="Friml J."/>
            <person name="Beilby M."/>
            <person name="Dolan L."/>
            <person name="Kohara Y."/>
            <person name="Sugano S."/>
            <person name="Fujiyama A."/>
            <person name="Delaux P.-M."/>
            <person name="Quint M."/>
            <person name="TheiBen G."/>
            <person name="Hagemann M."/>
            <person name="Harholt J."/>
            <person name="Dunand C."/>
            <person name="Zachgo S."/>
            <person name="Langdale J."/>
            <person name="Maumus F."/>
            <person name="Straeten D.V.D."/>
            <person name="Gould S.B."/>
            <person name="Rensing S.A."/>
        </authorList>
    </citation>
    <scope>NUCLEOTIDE SEQUENCE [LARGE SCALE GENOMIC DNA]</scope>
    <source>
        <strain evidence="5 6">S276</strain>
    </source>
</reference>
<feature type="region of interest" description="Disordered" evidence="3">
    <location>
        <begin position="507"/>
        <end position="546"/>
    </location>
</feature>
<evidence type="ECO:0000256" key="3">
    <source>
        <dbReference type="SAM" id="MobiDB-lite"/>
    </source>
</evidence>
<accession>A0A388JQD8</accession>
<evidence type="ECO:0000313" key="6">
    <source>
        <dbReference type="Proteomes" id="UP000265515"/>
    </source>
</evidence>
<feature type="region of interest" description="Disordered" evidence="3">
    <location>
        <begin position="422"/>
        <end position="447"/>
    </location>
</feature>
<keyword evidence="2" id="KW-0805">Transcription regulation</keyword>
<dbReference type="AlphaFoldDB" id="A0A388JQD8"/>
<name>A0A388JQD8_CHABU</name>
<keyword evidence="6" id="KW-1185">Reference proteome</keyword>
<comment type="function">
    <text evidence="2">Transcription activator.</text>
</comment>
<feature type="compositionally biased region" description="Basic residues" evidence="3">
    <location>
        <begin position="467"/>
        <end position="480"/>
    </location>
</feature>
<sequence length="744" mass="75594">METVVKSTAIESCFPAAEHFRCAFQASYHAKRASEMGTGPLTELPCLEGSANSWGQSEPVVAPADRSDANRCKRTDGKKWRCTKEVVPEQKYCERHMHRGRHRTRKLQEGQSPGMAACIAAANGVSRIDSAWQSEQYRSLAAACGAGTFGAVAAAAAAAKGGERVTASLSGASISDRIPLAFSQGLICGMHSGLWDPVSSGRKFGPASSLQGLNGVHKDPRLFDRADLYWSQDKPCGVTSSMNPFLPHDLLANLNKNALSTASLQSLPQATTANALRNLVGKVPLSGGGNGHAGAYAASIIPYDNQLRALLTQQQPIIRASSASAVAASMGMGGGCNANGSSTVGGVSATQGTMSIDIGKDSGAGNVEVRSFIDTWPVRWARNDVSSASADDARLQVGRGTSSLSMSIPSPAAAELAARALSPTGGKLSPPRIASHKSDEVDMNRDPTHMGLGVGISLEREEVDQRSHHHAHHHHHHHHQQAAGTSAPPDAQGLAWTMSASGWDVGGPLGEVLHTTTPRGSSTTSAASDSTKADSPGGTQQGFNLLGDGFGQSLRVAGTAGMSGGGELSSLGGSSMNAVSVSPAGGLGVDCSPRDGSTGRMEAFPRATLRKSGNFVSLAESSSGESGHGRGDGGGDGSELGGCVRAGGGGNVGSATGGATAGTVNGGPGAASTEGTGAGAGSILVEGGGLDFVSNLGISSRTLSLSASGTMESACGSGHASENYGVAFPHCDGDVRHLSIDWSL</sequence>
<dbReference type="PANTHER" id="PTHR31602:SF81">
    <property type="entry name" value="GROWTH-REGULATING FACTOR 9"/>
    <property type="match status" value="1"/>
</dbReference>
<comment type="similarity">
    <text evidence="2">Belongs to the GRF family.</text>
</comment>
<dbReference type="GO" id="GO:0006351">
    <property type="term" value="P:DNA-templated transcription"/>
    <property type="evidence" value="ECO:0007669"/>
    <property type="project" value="UniProtKB-UniRule"/>
</dbReference>
<keyword evidence="2" id="KW-0804">Transcription</keyword>
<dbReference type="GO" id="GO:0005634">
    <property type="term" value="C:nucleus"/>
    <property type="evidence" value="ECO:0007669"/>
    <property type="project" value="UniProtKB-SubCell"/>
</dbReference>